<keyword evidence="4" id="KW-1185">Reference proteome</keyword>
<evidence type="ECO:0000256" key="1">
    <source>
        <dbReference type="SAM" id="MobiDB-lite"/>
    </source>
</evidence>
<dbReference type="Pfam" id="PF12776">
    <property type="entry name" value="Myb_DNA-bind_3"/>
    <property type="match status" value="1"/>
</dbReference>
<reference evidence="3" key="2">
    <citation type="submission" date="2020-08" db="EMBL/GenBank/DDBJ databases">
        <title>Plant Genome Project.</title>
        <authorList>
            <person name="Zhang R.-G."/>
        </authorList>
    </citation>
    <scope>NUCLEOTIDE SEQUENCE</scope>
    <source>
        <strain evidence="3">Huo1</strain>
        <tissue evidence="3">Leaf</tissue>
    </source>
</reference>
<dbReference type="PANTHER" id="PTHR46250">
    <property type="entry name" value="MYB/SANT-LIKE DNA-BINDING DOMAIN PROTEIN-RELATED"/>
    <property type="match status" value="1"/>
</dbReference>
<dbReference type="PANTHER" id="PTHR46250:SF15">
    <property type="entry name" value="OS01G0523800 PROTEIN"/>
    <property type="match status" value="1"/>
</dbReference>
<reference evidence="3" key="1">
    <citation type="submission" date="2018-01" db="EMBL/GenBank/DDBJ databases">
        <authorList>
            <person name="Mao J.F."/>
        </authorList>
    </citation>
    <scope>NUCLEOTIDE SEQUENCE</scope>
    <source>
        <strain evidence="3">Huo1</strain>
        <tissue evidence="3">Leaf</tissue>
    </source>
</reference>
<feature type="compositionally biased region" description="Basic and acidic residues" evidence="1">
    <location>
        <begin position="21"/>
        <end position="31"/>
    </location>
</feature>
<feature type="region of interest" description="Disordered" evidence="1">
    <location>
        <begin position="1"/>
        <end position="31"/>
    </location>
</feature>
<dbReference type="InterPro" id="IPR024752">
    <property type="entry name" value="Myb/SANT-like_dom"/>
</dbReference>
<dbReference type="EMBL" id="PNBA02000003">
    <property type="protein sequence ID" value="KAG6430622.1"/>
    <property type="molecule type" value="Genomic_DNA"/>
</dbReference>
<sequence length="121" mass="13775">MVSMGPGSNGDNSKLLRRRPIRGDRSRRSWPDKEEATLIVALKDLVVTGWKSDNGFRSGYLTRIEDALKRDFPNTDLRAQPHIQSKITTWKKFYSTLAMILDQSGVGFNNHGDYKIDCDDD</sequence>
<accession>A0A8X9A5M1</accession>
<proteinExistence type="predicted"/>
<organism evidence="3">
    <name type="scientific">Salvia splendens</name>
    <name type="common">Scarlet sage</name>
    <dbReference type="NCBI Taxonomy" id="180675"/>
    <lineage>
        <taxon>Eukaryota</taxon>
        <taxon>Viridiplantae</taxon>
        <taxon>Streptophyta</taxon>
        <taxon>Embryophyta</taxon>
        <taxon>Tracheophyta</taxon>
        <taxon>Spermatophyta</taxon>
        <taxon>Magnoliopsida</taxon>
        <taxon>eudicotyledons</taxon>
        <taxon>Gunneridae</taxon>
        <taxon>Pentapetalae</taxon>
        <taxon>asterids</taxon>
        <taxon>lamiids</taxon>
        <taxon>Lamiales</taxon>
        <taxon>Lamiaceae</taxon>
        <taxon>Nepetoideae</taxon>
        <taxon>Mentheae</taxon>
        <taxon>Salviinae</taxon>
        <taxon>Salvia</taxon>
        <taxon>Salvia subgen. Calosphace</taxon>
        <taxon>core Calosphace</taxon>
    </lineage>
</organism>
<evidence type="ECO:0000313" key="4">
    <source>
        <dbReference type="Proteomes" id="UP000298416"/>
    </source>
</evidence>
<dbReference type="AlphaFoldDB" id="A0A8X9A5M1"/>
<feature type="domain" description="Myb/SANT-like" evidence="2">
    <location>
        <begin position="29"/>
        <end position="111"/>
    </location>
</feature>
<comment type="caution">
    <text evidence="3">The sequence shown here is derived from an EMBL/GenBank/DDBJ whole genome shotgun (WGS) entry which is preliminary data.</text>
</comment>
<dbReference type="Proteomes" id="UP000298416">
    <property type="component" value="Unassembled WGS sequence"/>
</dbReference>
<protein>
    <recommendedName>
        <fullName evidence="2">Myb/SANT-like domain-containing protein</fullName>
    </recommendedName>
</protein>
<gene>
    <name evidence="3" type="ORF">SASPL_108694</name>
</gene>
<name>A0A8X9A5M1_SALSN</name>
<evidence type="ECO:0000259" key="2">
    <source>
        <dbReference type="Pfam" id="PF12776"/>
    </source>
</evidence>
<evidence type="ECO:0000313" key="3">
    <source>
        <dbReference type="EMBL" id="KAG6430622.1"/>
    </source>
</evidence>